<dbReference type="Gene3D" id="3.90.1720.10">
    <property type="entry name" value="endopeptidase domain like (from Nostoc punctiforme)"/>
    <property type="match status" value="1"/>
</dbReference>
<evidence type="ECO:0000313" key="13">
    <source>
        <dbReference type="Proteomes" id="UP000236721"/>
    </source>
</evidence>
<dbReference type="SUPFAM" id="SSF54001">
    <property type="entry name" value="Cysteine proteinases"/>
    <property type="match status" value="1"/>
</dbReference>
<evidence type="ECO:0000256" key="7">
    <source>
        <dbReference type="ARBA" id="ARBA00023136"/>
    </source>
</evidence>
<keyword evidence="8" id="KW-0564">Palmitate</keyword>
<evidence type="ECO:0000256" key="9">
    <source>
        <dbReference type="ARBA" id="ARBA00023288"/>
    </source>
</evidence>
<feature type="signal peptide" evidence="10">
    <location>
        <begin position="1"/>
        <end position="26"/>
    </location>
</feature>
<keyword evidence="9" id="KW-0449">Lipoprotein</keyword>
<evidence type="ECO:0000256" key="1">
    <source>
        <dbReference type="ARBA" id="ARBA00004635"/>
    </source>
</evidence>
<gene>
    <name evidence="12" type="ORF">SAMN04488244_10970</name>
</gene>
<protein>
    <submittedName>
        <fullName evidence="12">NlpC/P60 family protein</fullName>
    </submittedName>
</protein>
<dbReference type="AlphaFoldDB" id="A0A1H5YHV4"/>
<evidence type="ECO:0000256" key="6">
    <source>
        <dbReference type="ARBA" id="ARBA00022807"/>
    </source>
</evidence>
<name>A0A1H5YHV4_9VIBR</name>
<dbReference type="PANTHER" id="PTHR47360">
    <property type="entry name" value="MUREIN DD-ENDOPEPTIDASE MEPS/MUREIN LD-CARBOXYPEPTIDASE"/>
    <property type="match status" value="1"/>
</dbReference>
<keyword evidence="6" id="KW-0788">Thiol protease</keyword>
<feature type="domain" description="NlpC/P60" evidence="11">
    <location>
        <begin position="35"/>
        <end position="156"/>
    </location>
</feature>
<evidence type="ECO:0000256" key="2">
    <source>
        <dbReference type="ARBA" id="ARBA00007074"/>
    </source>
</evidence>
<keyword evidence="5" id="KW-0378">Hydrolase</keyword>
<dbReference type="Proteomes" id="UP000236721">
    <property type="component" value="Unassembled WGS sequence"/>
</dbReference>
<dbReference type="PROSITE" id="PS51935">
    <property type="entry name" value="NLPC_P60"/>
    <property type="match status" value="1"/>
</dbReference>
<comment type="similarity">
    <text evidence="2">Belongs to the peptidase C40 family.</text>
</comment>
<keyword evidence="3" id="KW-0645">Protease</keyword>
<dbReference type="OrthoDB" id="9807055at2"/>
<evidence type="ECO:0000256" key="8">
    <source>
        <dbReference type="ARBA" id="ARBA00023139"/>
    </source>
</evidence>
<dbReference type="PROSITE" id="PS51257">
    <property type="entry name" value="PROKAR_LIPOPROTEIN"/>
    <property type="match status" value="1"/>
</dbReference>
<dbReference type="InterPro" id="IPR052062">
    <property type="entry name" value="Murein_DD/LD_carboxypeptidase"/>
</dbReference>
<feature type="chain" id="PRO_5009290549" evidence="10">
    <location>
        <begin position="27"/>
        <end position="156"/>
    </location>
</feature>
<evidence type="ECO:0000256" key="5">
    <source>
        <dbReference type="ARBA" id="ARBA00022801"/>
    </source>
</evidence>
<evidence type="ECO:0000256" key="10">
    <source>
        <dbReference type="SAM" id="SignalP"/>
    </source>
</evidence>
<accession>A0A1H5YHV4</accession>
<evidence type="ECO:0000313" key="12">
    <source>
        <dbReference type="EMBL" id="SEG22976.1"/>
    </source>
</evidence>
<keyword evidence="7" id="KW-0472">Membrane</keyword>
<evidence type="ECO:0000259" key="11">
    <source>
        <dbReference type="PROSITE" id="PS51935"/>
    </source>
</evidence>
<dbReference type="GO" id="GO:0008234">
    <property type="term" value="F:cysteine-type peptidase activity"/>
    <property type="evidence" value="ECO:0007669"/>
    <property type="project" value="UniProtKB-KW"/>
</dbReference>
<dbReference type="GO" id="GO:0006508">
    <property type="term" value="P:proteolysis"/>
    <property type="evidence" value="ECO:0007669"/>
    <property type="project" value="UniProtKB-KW"/>
</dbReference>
<dbReference type="RefSeq" id="WP_103880369.1">
    <property type="nucleotide sequence ID" value="NZ_FNVG01000009.1"/>
</dbReference>
<evidence type="ECO:0000256" key="3">
    <source>
        <dbReference type="ARBA" id="ARBA00022670"/>
    </source>
</evidence>
<dbReference type="InterPro" id="IPR000064">
    <property type="entry name" value="NLP_P60_dom"/>
</dbReference>
<proteinExistence type="inferred from homology"/>
<dbReference type="InterPro" id="IPR038765">
    <property type="entry name" value="Papain-like_cys_pep_sf"/>
</dbReference>
<comment type="subcellular location">
    <subcellularLocation>
        <location evidence="1">Membrane</location>
        <topology evidence="1">Lipid-anchor</topology>
    </subcellularLocation>
</comment>
<keyword evidence="4 10" id="KW-0732">Signal</keyword>
<keyword evidence="13" id="KW-1185">Reference proteome</keyword>
<dbReference type="PANTHER" id="PTHR47360:SF3">
    <property type="entry name" value="MUREIN DD-ENDOPEPTIDASE MEPS_MUREIN LD-CARBOXYPEPTIDASE"/>
    <property type="match status" value="1"/>
</dbReference>
<evidence type="ECO:0000256" key="4">
    <source>
        <dbReference type="ARBA" id="ARBA00022729"/>
    </source>
</evidence>
<dbReference type="EMBL" id="FNVG01000009">
    <property type="protein sequence ID" value="SEG22976.1"/>
    <property type="molecule type" value="Genomic_DNA"/>
</dbReference>
<reference evidence="13" key="1">
    <citation type="submission" date="2016-10" db="EMBL/GenBank/DDBJ databases">
        <authorList>
            <person name="Varghese N."/>
            <person name="Submissions S."/>
        </authorList>
    </citation>
    <scope>NUCLEOTIDE SEQUENCE [LARGE SCALE GENOMIC DNA]</scope>
    <source>
        <strain evidence="13">CGMCC 1.7062</strain>
    </source>
</reference>
<dbReference type="Pfam" id="PF00877">
    <property type="entry name" value="NLPC_P60"/>
    <property type="match status" value="1"/>
</dbReference>
<dbReference type="GO" id="GO:0016020">
    <property type="term" value="C:membrane"/>
    <property type="evidence" value="ECO:0007669"/>
    <property type="project" value="UniProtKB-SubCell"/>
</dbReference>
<organism evidence="12 13">
    <name type="scientific">Vibrio hangzhouensis</name>
    <dbReference type="NCBI Taxonomy" id="462991"/>
    <lineage>
        <taxon>Bacteria</taxon>
        <taxon>Pseudomonadati</taxon>
        <taxon>Pseudomonadota</taxon>
        <taxon>Gammaproteobacteria</taxon>
        <taxon>Vibrionales</taxon>
        <taxon>Vibrionaceae</taxon>
        <taxon>Vibrio</taxon>
    </lineage>
</organism>
<sequence>MKIVKLLIPLGIVVLLGACSSQPEHAVHTQQSYNTPENAPFLTEYNKWKGVPYRLGGNSFSGVDCSAFVQAVYQDAYAVNLPRTTAQQVTIGQKVSYNSAQSGDLVFFKTGRKTRHVGIYLGGNTFMHASTSKGVVLSRLDNPYWASTFWQFRSVQ</sequence>